<dbReference type="PANTHER" id="PTHR23155">
    <property type="entry name" value="DISEASE RESISTANCE PROTEIN RP"/>
    <property type="match status" value="1"/>
</dbReference>
<dbReference type="Gene3D" id="3.40.50.300">
    <property type="entry name" value="P-loop containing nucleotide triphosphate hydrolases"/>
    <property type="match status" value="1"/>
</dbReference>
<proteinExistence type="predicted"/>
<organism evidence="2 3">
    <name type="scientific">Penicillium malachiteum</name>
    <dbReference type="NCBI Taxonomy" id="1324776"/>
    <lineage>
        <taxon>Eukaryota</taxon>
        <taxon>Fungi</taxon>
        <taxon>Dikarya</taxon>
        <taxon>Ascomycota</taxon>
        <taxon>Pezizomycotina</taxon>
        <taxon>Eurotiomycetes</taxon>
        <taxon>Eurotiomycetidae</taxon>
        <taxon>Eurotiales</taxon>
        <taxon>Aspergillaceae</taxon>
        <taxon>Penicillium</taxon>
    </lineage>
</organism>
<dbReference type="PANTHER" id="PTHR23155:SF1211">
    <property type="entry name" value="OS09G0313500 PROTEIN"/>
    <property type="match status" value="1"/>
</dbReference>
<reference evidence="2" key="2">
    <citation type="submission" date="2023-01" db="EMBL/GenBank/DDBJ databases">
        <authorList>
            <person name="Petersen C."/>
        </authorList>
    </citation>
    <scope>NUCLEOTIDE SEQUENCE</scope>
    <source>
        <strain evidence="2">IBT 17514</strain>
    </source>
</reference>
<sequence>MDGIRDRRTAVWGLEGIGKTEIALKVAHQLSEEIHRAGKPVWSVFWVSASTEESWNEDYRALARYLHMNMEFDTLSNIDLRKRVNKKLGMRPTEWLFVVDDARDWLEPEDLPHGRNGSILVTTGDHRVAQKMRYDRELGRLTEDEAVKLLKQAFPSDSQGKILIGIDEGPAKELVSVRLQLHPLAIKLASEYIARQGTPIQEYIQTWDRISGGKSTDNWPITHIVTEVFAISLDRVTSGDPDVFAVLSKIAFLD</sequence>
<dbReference type="Proteomes" id="UP001215712">
    <property type="component" value="Unassembled WGS sequence"/>
</dbReference>
<dbReference type="GO" id="GO:0098542">
    <property type="term" value="P:defense response to other organism"/>
    <property type="evidence" value="ECO:0007669"/>
    <property type="project" value="TreeGrafter"/>
</dbReference>
<dbReference type="InterPro" id="IPR044974">
    <property type="entry name" value="Disease_R_plants"/>
</dbReference>
<dbReference type="EMBL" id="JAQJAN010000002">
    <property type="protein sequence ID" value="KAJ5738574.1"/>
    <property type="molecule type" value="Genomic_DNA"/>
</dbReference>
<feature type="domain" description="NB-ARC" evidence="1">
    <location>
        <begin position="10"/>
        <end position="152"/>
    </location>
</feature>
<keyword evidence="3" id="KW-1185">Reference proteome</keyword>
<evidence type="ECO:0000259" key="1">
    <source>
        <dbReference type="Pfam" id="PF00931"/>
    </source>
</evidence>
<protein>
    <submittedName>
        <fullName evidence="2">Kinesin light chain</fullName>
    </submittedName>
</protein>
<dbReference type="InterPro" id="IPR002182">
    <property type="entry name" value="NB-ARC"/>
</dbReference>
<comment type="caution">
    <text evidence="2">The sequence shown here is derived from an EMBL/GenBank/DDBJ whole genome shotgun (WGS) entry which is preliminary data.</text>
</comment>
<reference evidence="2" key="1">
    <citation type="journal article" date="2023" name="IMA Fungus">
        <title>Comparative genomic study of the Penicillium genus elucidates a diverse pangenome and 15 lateral gene transfer events.</title>
        <authorList>
            <person name="Petersen C."/>
            <person name="Sorensen T."/>
            <person name="Nielsen M.R."/>
            <person name="Sondergaard T.E."/>
            <person name="Sorensen J.L."/>
            <person name="Fitzpatrick D.A."/>
            <person name="Frisvad J.C."/>
            <person name="Nielsen K.L."/>
        </authorList>
    </citation>
    <scope>NUCLEOTIDE SEQUENCE</scope>
    <source>
        <strain evidence="2">IBT 17514</strain>
    </source>
</reference>
<dbReference type="SUPFAM" id="SSF52540">
    <property type="entry name" value="P-loop containing nucleoside triphosphate hydrolases"/>
    <property type="match status" value="1"/>
</dbReference>
<dbReference type="InterPro" id="IPR027417">
    <property type="entry name" value="P-loop_NTPase"/>
</dbReference>
<evidence type="ECO:0000313" key="2">
    <source>
        <dbReference type="EMBL" id="KAJ5738574.1"/>
    </source>
</evidence>
<dbReference type="GO" id="GO:0043531">
    <property type="term" value="F:ADP binding"/>
    <property type="evidence" value="ECO:0007669"/>
    <property type="project" value="InterPro"/>
</dbReference>
<gene>
    <name evidence="2" type="ORF">N7493_001729</name>
</gene>
<evidence type="ECO:0000313" key="3">
    <source>
        <dbReference type="Proteomes" id="UP001215712"/>
    </source>
</evidence>
<dbReference type="Pfam" id="PF00931">
    <property type="entry name" value="NB-ARC"/>
    <property type="match status" value="1"/>
</dbReference>
<dbReference type="AlphaFoldDB" id="A0AAD6MZY0"/>
<name>A0AAD6MZY0_9EURO</name>
<accession>A0AAD6MZY0</accession>